<dbReference type="OrthoDB" id="5989849at2759"/>
<organism evidence="1 2">
    <name type="scientific">Paramuricea clavata</name>
    <name type="common">Red gorgonian</name>
    <name type="synonym">Violescent sea-whip</name>
    <dbReference type="NCBI Taxonomy" id="317549"/>
    <lineage>
        <taxon>Eukaryota</taxon>
        <taxon>Metazoa</taxon>
        <taxon>Cnidaria</taxon>
        <taxon>Anthozoa</taxon>
        <taxon>Octocorallia</taxon>
        <taxon>Malacalcyonacea</taxon>
        <taxon>Plexauridae</taxon>
        <taxon>Paramuricea</taxon>
    </lineage>
</organism>
<name>A0A6S7G9E5_PARCT</name>
<protein>
    <submittedName>
        <fullName evidence="1">Uncharacterized protein</fullName>
    </submittedName>
</protein>
<dbReference type="AlphaFoldDB" id="A0A6S7G9E5"/>
<dbReference type="Proteomes" id="UP001152795">
    <property type="component" value="Unassembled WGS sequence"/>
</dbReference>
<accession>A0A6S7G9E5</accession>
<sequence length="142" mass="16193">MAMKFQVLLCAFALLQLSVGAQNLNEVEQSPEREKKNVQDGSCQWGVKVWYKPGISVRCNCMKCTCAEGKWNCEYAFEYCPHFSCGGEQYSPNTEVCCCGKVYTKKSNYSCCGYSYYNRQTSKCCNYYTVLPKAANCPRYQI</sequence>
<proteinExistence type="predicted"/>
<evidence type="ECO:0000313" key="1">
    <source>
        <dbReference type="EMBL" id="CAB3987483.1"/>
    </source>
</evidence>
<evidence type="ECO:0000313" key="2">
    <source>
        <dbReference type="Proteomes" id="UP001152795"/>
    </source>
</evidence>
<keyword evidence="2" id="KW-1185">Reference proteome</keyword>
<gene>
    <name evidence="1" type="ORF">PACLA_8A006714</name>
</gene>
<comment type="caution">
    <text evidence="1">The sequence shown here is derived from an EMBL/GenBank/DDBJ whole genome shotgun (WGS) entry which is preliminary data.</text>
</comment>
<reference evidence="1" key="1">
    <citation type="submission" date="2020-04" db="EMBL/GenBank/DDBJ databases">
        <authorList>
            <person name="Alioto T."/>
            <person name="Alioto T."/>
            <person name="Gomez Garrido J."/>
        </authorList>
    </citation>
    <scope>NUCLEOTIDE SEQUENCE</scope>
    <source>
        <strain evidence="1">A484AB</strain>
    </source>
</reference>
<dbReference type="EMBL" id="CACRXK020001181">
    <property type="protein sequence ID" value="CAB3987483.1"/>
    <property type="molecule type" value="Genomic_DNA"/>
</dbReference>